<dbReference type="PANTHER" id="PTHR33121">
    <property type="entry name" value="CYCLIC DI-GMP PHOSPHODIESTERASE PDEF"/>
    <property type="match status" value="1"/>
</dbReference>
<evidence type="ECO:0000259" key="1">
    <source>
        <dbReference type="PROSITE" id="PS50883"/>
    </source>
</evidence>
<dbReference type="InterPro" id="IPR050706">
    <property type="entry name" value="Cyclic-di-GMP_PDE-like"/>
</dbReference>
<dbReference type="OrthoDB" id="9813903at2"/>
<accession>A0A4R2LZP2</accession>
<dbReference type="InterPro" id="IPR035919">
    <property type="entry name" value="EAL_sf"/>
</dbReference>
<protein>
    <submittedName>
        <fullName evidence="2">EAL domain-containing protein (Putative c-di-GMP-specific phosphodiesterase class I)</fullName>
    </submittedName>
</protein>
<dbReference type="SMART" id="SM00052">
    <property type="entry name" value="EAL"/>
    <property type="match status" value="1"/>
</dbReference>
<organism evidence="2 3">
    <name type="scientific">Rubrivivax gelatinosus</name>
    <name type="common">Rhodocyclus gelatinosus</name>
    <name type="synonym">Rhodopseudomonas gelatinosa</name>
    <dbReference type="NCBI Taxonomy" id="28068"/>
    <lineage>
        <taxon>Bacteria</taxon>
        <taxon>Pseudomonadati</taxon>
        <taxon>Pseudomonadota</taxon>
        <taxon>Betaproteobacteria</taxon>
        <taxon>Burkholderiales</taxon>
        <taxon>Sphaerotilaceae</taxon>
        <taxon>Rubrivivax</taxon>
    </lineage>
</organism>
<proteinExistence type="predicted"/>
<dbReference type="GeneID" id="99686419"/>
<dbReference type="AlphaFoldDB" id="A0A4R2LZP2"/>
<comment type="caution">
    <text evidence="2">The sequence shown here is derived from an EMBL/GenBank/DDBJ whole genome shotgun (WGS) entry which is preliminary data.</text>
</comment>
<feature type="domain" description="EAL" evidence="1">
    <location>
        <begin position="1"/>
        <end position="239"/>
    </location>
</feature>
<reference evidence="2 3" key="1">
    <citation type="submission" date="2019-03" db="EMBL/GenBank/DDBJ databases">
        <title>Genomic Encyclopedia of Type Strains, Phase IV (KMG-IV): sequencing the most valuable type-strain genomes for metagenomic binning, comparative biology and taxonomic classification.</title>
        <authorList>
            <person name="Goeker M."/>
        </authorList>
    </citation>
    <scope>NUCLEOTIDE SEQUENCE [LARGE SCALE GENOMIC DNA]</scope>
    <source>
        <strain evidence="2 3">DSM 1709</strain>
    </source>
</reference>
<dbReference type="RefSeq" id="WP_132649722.1">
    <property type="nucleotide sequence ID" value="NZ_CP181386.1"/>
</dbReference>
<name>A0A4R2LZP2_RUBGE</name>
<dbReference type="InterPro" id="IPR001633">
    <property type="entry name" value="EAL_dom"/>
</dbReference>
<dbReference type="GO" id="GO:0071111">
    <property type="term" value="F:cyclic-guanylate-specific phosphodiesterase activity"/>
    <property type="evidence" value="ECO:0007669"/>
    <property type="project" value="InterPro"/>
</dbReference>
<dbReference type="Pfam" id="PF00563">
    <property type="entry name" value="EAL"/>
    <property type="match status" value="1"/>
</dbReference>
<dbReference type="PANTHER" id="PTHR33121:SF15">
    <property type="entry name" value="BLUE LIGHT- AND TEMPERATURE-REGULATED ANTIREPRESSOR BLUF"/>
    <property type="match status" value="1"/>
</dbReference>
<evidence type="ECO:0000313" key="3">
    <source>
        <dbReference type="Proteomes" id="UP000295106"/>
    </source>
</evidence>
<sequence length="239" mass="25700">MPVPTTAPPFSYAFQPIVDAVERRVVSYEALVRGPAGEPAMEVLGRVPEAQRAAFDRASRARALAMAAQLGLPCQLNLNLLPHGVLADEDAIDATLRAARDAGLAPERLVLEVTESEVIADRCGFAALVNRHKSDGLLLAIDDFGAGQSGLNLLADFQPDTIKVDRHLIQGIETHGPRQAILRGLMLTCELLGIDVVAEGVETAGEYRWLRTQGVRLYQGYLFARPGFEALPVPVMPGG</sequence>
<dbReference type="PROSITE" id="PS50883">
    <property type="entry name" value="EAL"/>
    <property type="match status" value="1"/>
</dbReference>
<dbReference type="Proteomes" id="UP000295106">
    <property type="component" value="Unassembled WGS sequence"/>
</dbReference>
<dbReference type="CDD" id="cd01948">
    <property type="entry name" value="EAL"/>
    <property type="match status" value="1"/>
</dbReference>
<gene>
    <name evidence="2" type="ORF">EV684_12326</name>
</gene>
<dbReference type="Gene3D" id="3.20.20.450">
    <property type="entry name" value="EAL domain"/>
    <property type="match status" value="1"/>
</dbReference>
<evidence type="ECO:0000313" key="2">
    <source>
        <dbReference type="EMBL" id="TCO97186.1"/>
    </source>
</evidence>
<dbReference type="SUPFAM" id="SSF141868">
    <property type="entry name" value="EAL domain-like"/>
    <property type="match status" value="1"/>
</dbReference>
<dbReference type="EMBL" id="SLXD01000023">
    <property type="protein sequence ID" value="TCO97186.1"/>
    <property type="molecule type" value="Genomic_DNA"/>
</dbReference>